<dbReference type="AlphaFoldDB" id="A0A232ET45"/>
<evidence type="ECO:0000256" key="1">
    <source>
        <dbReference type="SAM" id="MobiDB-lite"/>
    </source>
</evidence>
<dbReference type="PANTHER" id="PTHR22933:SF42">
    <property type="entry name" value="FI18455P1-RELATED"/>
    <property type="match status" value="1"/>
</dbReference>
<dbReference type="PROSITE" id="PS50940">
    <property type="entry name" value="CHIT_BIND_II"/>
    <property type="match status" value="1"/>
</dbReference>
<feature type="compositionally biased region" description="Polar residues" evidence="1">
    <location>
        <begin position="491"/>
        <end position="508"/>
    </location>
</feature>
<feature type="domain" description="Chitin-binding type-2" evidence="3">
    <location>
        <begin position="66"/>
        <end position="125"/>
    </location>
</feature>
<feature type="region of interest" description="Disordered" evidence="1">
    <location>
        <begin position="343"/>
        <end position="406"/>
    </location>
</feature>
<dbReference type="InterPro" id="IPR052976">
    <property type="entry name" value="Scoloptoxin-like"/>
</dbReference>
<feature type="compositionally biased region" description="Polar residues" evidence="1">
    <location>
        <begin position="534"/>
        <end position="544"/>
    </location>
</feature>
<feature type="signal peptide" evidence="2">
    <location>
        <begin position="1"/>
        <end position="19"/>
    </location>
</feature>
<protein>
    <recommendedName>
        <fullName evidence="3">Chitin-binding type-2 domain-containing protein</fullName>
    </recommendedName>
</protein>
<evidence type="ECO:0000256" key="2">
    <source>
        <dbReference type="SAM" id="SignalP"/>
    </source>
</evidence>
<comment type="caution">
    <text evidence="4">The sequence shown here is derived from an EMBL/GenBank/DDBJ whole genome shotgun (WGS) entry which is preliminary data.</text>
</comment>
<feature type="compositionally biased region" description="Polar residues" evidence="1">
    <location>
        <begin position="472"/>
        <end position="481"/>
    </location>
</feature>
<feature type="region of interest" description="Disordered" evidence="1">
    <location>
        <begin position="472"/>
        <end position="547"/>
    </location>
</feature>
<dbReference type="InterPro" id="IPR002557">
    <property type="entry name" value="Chitin-bd_dom"/>
</dbReference>
<gene>
    <name evidence="4" type="ORF">TSAR_001722</name>
</gene>
<feature type="region of interest" description="Disordered" evidence="1">
    <location>
        <begin position="647"/>
        <end position="723"/>
    </location>
</feature>
<dbReference type="GO" id="GO:0008061">
    <property type="term" value="F:chitin binding"/>
    <property type="evidence" value="ECO:0007669"/>
    <property type="project" value="InterPro"/>
</dbReference>
<feature type="region of interest" description="Disordered" evidence="1">
    <location>
        <begin position="29"/>
        <end position="50"/>
    </location>
</feature>
<feature type="chain" id="PRO_5012285600" description="Chitin-binding type-2 domain-containing protein" evidence="2">
    <location>
        <begin position="20"/>
        <end position="723"/>
    </location>
</feature>
<dbReference type="Gene3D" id="2.170.140.10">
    <property type="entry name" value="Chitin binding domain"/>
    <property type="match status" value="1"/>
</dbReference>
<sequence length="723" mass="80120">MASEVISVLIALVIVCVFAEPPVQIDERHLQPNHDQDDNTGNGWQDSVPGLPGRDYPNLTSIPETSFTCAGKTPGGYYADVETRCQVFHVCSTNGAKSSFLCPSGSVFNQRHFVCDWWYDFICEQAPELYALNRGLDDRLETPSTRPSLPIDPSLQFNSIAGPGGDLSLASSGYPNNIRDDANSIYEDYTSVKIADSEPAKEKFPSVAASSAPSASVQQLGDSSQATTSGIPADNYSEARRHERLSSQQQHQTRGRNHEEHRRPLTYRRRPIHGLDNVPRGFSKDHAEEEALAKGANQGAGSFVNNGLADESERNTNFPLPRENNNYVDSNNYNNRLNAADNDNQNNFNQNKAINDFNGNNNNDRFENYYQSTGSNPLVPQNSSRVNENYKYTTNNNNNNNNNANSNYYNGNNVNNDVQSNNYYNQNNFNDNNQNSNYNYYNKNNINSNEYYNPGNNNIKYDNYNRKAESVESSTVNSYSTHYDFPKDHQTQTSELSTSRPRSINSSPTEDDVDRERQREVDSADLKRKRPQPRHQQSYDNQSPAFLIREEFTPNIWRDDLSTSSTASQSPPYPPDRGYLRQGSDTSTLSRPVEVTTPVASTTVSYPKPKPQERPKFLGRRPAGGLPSGAGNGLPGANKVLIGSDAITNTPGEESAGAGDNSESGVTASGVKGNGNGVNGWGDQSSTYLPPQTYNEFGGDSQNNNWNNAGQRWNNGGNYDGKY</sequence>
<keyword evidence="5" id="KW-1185">Reference proteome</keyword>
<feature type="compositionally biased region" description="Basic and acidic residues" evidence="1">
    <location>
        <begin position="514"/>
        <end position="526"/>
    </location>
</feature>
<feature type="region of interest" description="Disordered" evidence="1">
    <location>
        <begin position="212"/>
        <end position="326"/>
    </location>
</feature>
<dbReference type="Pfam" id="PF01607">
    <property type="entry name" value="CBM_14"/>
    <property type="match status" value="1"/>
</dbReference>
<dbReference type="GO" id="GO:0005576">
    <property type="term" value="C:extracellular region"/>
    <property type="evidence" value="ECO:0007669"/>
    <property type="project" value="InterPro"/>
</dbReference>
<feature type="compositionally biased region" description="Polar residues" evidence="1">
    <location>
        <begin position="218"/>
        <end position="230"/>
    </location>
</feature>
<keyword evidence="2" id="KW-0732">Signal</keyword>
<evidence type="ECO:0000259" key="3">
    <source>
        <dbReference type="PROSITE" id="PS50940"/>
    </source>
</evidence>
<accession>A0A232ET45</accession>
<feature type="region of interest" description="Disordered" evidence="1">
    <location>
        <begin position="560"/>
        <end position="634"/>
    </location>
</feature>
<feature type="compositionally biased region" description="Polar residues" evidence="1">
    <location>
        <begin position="369"/>
        <end position="386"/>
    </location>
</feature>
<proteinExistence type="predicted"/>
<feature type="region of interest" description="Disordered" evidence="1">
    <location>
        <begin position="426"/>
        <end position="458"/>
    </location>
</feature>
<feature type="compositionally biased region" description="Low complexity" evidence="1">
    <location>
        <begin position="698"/>
        <end position="717"/>
    </location>
</feature>
<dbReference type="STRING" id="543379.A0A232ET45"/>
<name>A0A232ET45_9HYME</name>
<evidence type="ECO:0000313" key="5">
    <source>
        <dbReference type="Proteomes" id="UP000215335"/>
    </source>
</evidence>
<feature type="compositionally biased region" description="Basic and acidic residues" evidence="1">
    <location>
        <begin position="282"/>
        <end position="292"/>
    </location>
</feature>
<feature type="compositionally biased region" description="Polar residues" evidence="1">
    <location>
        <begin position="683"/>
        <end position="695"/>
    </location>
</feature>
<reference evidence="4 5" key="1">
    <citation type="journal article" date="2017" name="Curr. Biol.">
        <title>The Evolution of Venom by Co-option of Single-Copy Genes.</title>
        <authorList>
            <person name="Martinson E.O."/>
            <person name="Mrinalini"/>
            <person name="Kelkar Y.D."/>
            <person name="Chang C.H."/>
            <person name="Werren J.H."/>
        </authorList>
    </citation>
    <scope>NUCLEOTIDE SEQUENCE [LARGE SCALE GENOMIC DNA]</scope>
    <source>
        <strain evidence="4 5">Alberta</strain>
        <tissue evidence="4">Whole body</tissue>
    </source>
</reference>
<dbReference type="PANTHER" id="PTHR22933">
    <property type="entry name" value="FI18007P1-RELATED"/>
    <property type="match status" value="1"/>
</dbReference>
<feature type="compositionally biased region" description="Low complexity" evidence="1">
    <location>
        <begin position="387"/>
        <end position="406"/>
    </location>
</feature>
<dbReference type="InterPro" id="IPR036508">
    <property type="entry name" value="Chitin-bd_dom_sf"/>
</dbReference>
<dbReference type="SUPFAM" id="SSF57625">
    <property type="entry name" value="Invertebrate chitin-binding proteins"/>
    <property type="match status" value="1"/>
</dbReference>
<dbReference type="Proteomes" id="UP000215335">
    <property type="component" value="Unassembled WGS sequence"/>
</dbReference>
<organism evidence="4 5">
    <name type="scientific">Trichomalopsis sarcophagae</name>
    <dbReference type="NCBI Taxonomy" id="543379"/>
    <lineage>
        <taxon>Eukaryota</taxon>
        <taxon>Metazoa</taxon>
        <taxon>Ecdysozoa</taxon>
        <taxon>Arthropoda</taxon>
        <taxon>Hexapoda</taxon>
        <taxon>Insecta</taxon>
        <taxon>Pterygota</taxon>
        <taxon>Neoptera</taxon>
        <taxon>Endopterygota</taxon>
        <taxon>Hymenoptera</taxon>
        <taxon>Apocrita</taxon>
        <taxon>Proctotrupomorpha</taxon>
        <taxon>Chalcidoidea</taxon>
        <taxon>Pteromalidae</taxon>
        <taxon>Pteromalinae</taxon>
        <taxon>Trichomalopsis</taxon>
    </lineage>
</organism>
<evidence type="ECO:0000313" key="4">
    <source>
        <dbReference type="EMBL" id="OXU21523.1"/>
    </source>
</evidence>
<feature type="compositionally biased region" description="Low complexity" evidence="1">
    <location>
        <begin position="343"/>
        <end position="363"/>
    </location>
</feature>
<dbReference type="OrthoDB" id="10052888at2759"/>
<dbReference type="EMBL" id="NNAY01002335">
    <property type="protein sequence ID" value="OXU21523.1"/>
    <property type="molecule type" value="Genomic_DNA"/>
</dbReference>